<protein>
    <submittedName>
        <fullName evidence="1">Uncharacterized protein</fullName>
    </submittedName>
</protein>
<evidence type="ECO:0000313" key="2">
    <source>
        <dbReference type="Proteomes" id="UP001215598"/>
    </source>
</evidence>
<sequence length="436" mass="48372">MKEVREEGFHLGIFTSDNTNHHCGSTFVPFPDGISHGGRQLCLGNIAMSKNRIFGMFAPKLFYDHVTYLQPLFNHDLNLRLNFTNSILLAITFNLGPYAHLYLKQLKLVVEFPPMATAAIPSAIIKHGNTPLAPDKTRYSITQYAAGRLFHWVNYRFCTVKELLKQKGRQALKATYDGALGERHAGGRNLFSKRSFKNFVMQGSAMKRSDLNCPTIVQGYLNSRWTRGARQASRGGAQEGGKRRIDQVGSKMYANLDLDLTPVSDMDWEKICVSTSPNRLPFSLDPAVLPKLPKDRHVFVNQVADKIHVFCPSATLEKESEQLAEQILESFKAGKGDLFDPLDGAPVMVGSRGAGWDPDNWSEGIKVRSGSLQVGSGTARQVGKYWANGKGGHNTTEVQGERILLGTQGERGSERSQGVGLWTVLLREAKQHLLTN</sequence>
<gene>
    <name evidence="1" type="ORF">B0H16DRAFT_1479213</name>
</gene>
<proteinExistence type="predicted"/>
<evidence type="ECO:0000313" key="1">
    <source>
        <dbReference type="EMBL" id="KAJ7712670.1"/>
    </source>
</evidence>
<dbReference type="Proteomes" id="UP001215598">
    <property type="component" value="Unassembled WGS sequence"/>
</dbReference>
<dbReference type="AlphaFoldDB" id="A0AAD7MDP8"/>
<dbReference type="Gene3D" id="3.60.130.30">
    <property type="match status" value="1"/>
</dbReference>
<name>A0AAD7MDP8_9AGAR</name>
<keyword evidence="2" id="KW-1185">Reference proteome</keyword>
<dbReference type="EMBL" id="JARKIB010000360">
    <property type="protein sequence ID" value="KAJ7712670.1"/>
    <property type="molecule type" value="Genomic_DNA"/>
</dbReference>
<organism evidence="1 2">
    <name type="scientific">Mycena metata</name>
    <dbReference type="NCBI Taxonomy" id="1033252"/>
    <lineage>
        <taxon>Eukaryota</taxon>
        <taxon>Fungi</taxon>
        <taxon>Dikarya</taxon>
        <taxon>Basidiomycota</taxon>
        <taxon>Agaricomycotina</taxon>
        <taxon>Agaricomycetes</taxon>
        <taxon>Agaricomycetidae</taxon>
        <taxon>Agaricales</taxon>
        <taxon>Marasmiineae</taxon>
        <taxon>Mycenaceae</taxon>
        <taxon>Mycena</taxon>
    </lineage>
</organism>
<reference evidence="1" key="1">
    <citation type="submission" date="2023-03" db="EMBL/GenBank/DDBJ databases">
        <title>Massive genome expansion in bonnet fungi (Mycena s.s.) driven by repeated elements and novel gene families across ecological guilds.</title>
        <authorList>
            <consortium name="Lawrence Berkeley National Laboratory"/>
            <person name="Harder C.B."/>
            <person name="Miyauchi S."/>
            <person name="Viragh M."/>
            <person name="Kuo A."/>
            <person name="Thoen E."/>
            <person name="Andreopoulos B."/>
            <person name="Lu D."/>
            <person name="Skrede I."/>
            <person name="Drula E."/>
            <person name="Henrissat B."/>
            <person name="Morin E."/>
            <person name="Kohler A."/>
            <person name="Barry K."/>
            <person name="LaButti K."/>
            <person name="Morin E."/>
            <person name="Salamov A."/>
            <person name="Lipzen A."/>
            <person name="Mereny Z."/>
            <person name="Hegedus B."/>
            <person name="Baldrian P."/>
            <person name="Stursova M."/>
            <person name="Weitz H."/>
            <person name="Taylor A."/>
            <person name="Grigoriev I.V."/>
            <person name="Nagy L.G."/>
            <person name="Martin F."/>
            <person name="Kauserud H."/>
        </authorList>
    </citation>
    <scope>NUCLEOTIDE SEQUENCE</scope>
    <source>
        <strain evidence="1">CBHHK182m</strain>
    </source>
</reference>
<accession>A0AAD7MDP8</accession>
<comment type="caution">
    <text evidence="1">The sequence shown here is derived from an EMBL/GenBank/DDBJ whole genome shotgun (WGS) entry which is preliminary data.</text>
</comment>